<gene>
    <name evidence="1" type="ORF">BN2476_70026</name>
</gene>
<sequence length="64" mass="7072">MTPGSQSAVPHVAMRWLHLQRFYCSEFDRPACMGIVAMAGKHGRLAPSSKTQLPVCCDNPMRTP</sequence>
<accession>A0A1N7RL83</accession>
<dbReference type="AlphaFoldDB" id="A0A1N7RL83"/>
<reference evidence="1" key="1">
    <citation type="submission" date="2016-12" db="EMBL/GenBank/DDBJ databases">
        <authorList>
            <person name="Moulin L."/>
        </authorList>
    </citation>
    <scope>NUCLEOTIDE SEQUENCE [LARGE SCALE GENOMIC DNA]</scope>
    <source>
        <strain evidence="1">STM 7183</strain>
    </source>
</reference>
<protein>
    <submittedName>
        <fullName evidence="1">Uncharacterized protein</fullName>
    </submittedName>
</protein>
<keyword evidence="2" id="KW-1185">Reference proteome</keyword>
<comment type="caution">
    <text evidence="1">The sequence shown here is derived from an EMBL/GenBank/DDBJ whole genome shotgun (WGS) entry which is preliminary data.</text>
</comment>
<evidence type="ECO:0000313" key="2">
    <source>
        <dbReference type="Proteomes" id="UP000195569"/>
    </source>
</evidence>
<proteinExistence type="predicted"/>
<evidence type="ECO:0000313" key="1">
    <source>
        <dbReference type="EMBL" id="SIT35859.1"/>
    </source>
</evidence>
<dbReference type="EMBL" id="CYGY02000007">
    <property type="protein sequence ID" value="SIT35859.1"/>
    <property type="molecule type" value="Genomic_DNA"/>
</dbReference>
<dbReference type="Proteomes" id="UP000195569">
    <property type="component" value="Unassembled WGS sequence"/>
</dbReference>
<name>A0A1N7RL83_9BURK</name>
<organism evidence="1 2">
    <name type="scientific">Paraburkholderia piptadeniae</name>
    <dbReference type="NCBI Taxonomy" id="1701573"/>
    <lineage>
        <taxon>Bacteria</taxon>
        <taxon>Pseudomonadati</taxon>
        <taxon>Pseudomonadota</taxon>
        <taxon>Betaproteobacteria</taxon>
        <taxon>Burkholderiales</taxon>
        <taxon>Burkholderiaceae</taxon>
        <taxon>Paraburkholderia</taxon>
    </lineage>
</organism>